<dbReference type="PATRIC" id="fig|1286094.4.peg.6021"/>
<keyword evidence="3" id="KW-1185">Reference proteome</keyword>
<feature type="compositionally biased region" description="Acidic residues" evidence="1">
    <location>
        <begin position="25"/>
        <end position="38"/>
    </location>
</feature>
<comment type="caution">
    <text evidence="2">The sequence shown here is derived from an EMBL/GenBank/DDBJ whole genome shotgun (WGS) entry which is preliminary data.</text>
</comment>
<dbReference type="EMBL" id="AOPZ01000361">
    <property type="protein sequence ID" value="EPH40878.1"/>
    <property type="molecule type" value="Genomic_DNA"/>
</dbReference>
<reference evidence="2 3" key="1">
    <citation type="submission" date="2013-02" db="EMBL/GenBank/DDBJ databases">
        <title>Draft Genome Sequence of Streptomyces aurantiacus, Which Produces Setomimycin.</title>
        <authorList>
            <person name="Gruening B.A."/>
            <person name="Praeg A."/>
            <person name="Erxleben A."/>
            <person name="Guenther S."/>
            <person name="Mueller M."/>
        </authorList>
    </citation>
    <scope>NUCLEOTIDE SEQUENCE [LARGE SCALE GENOMIC DNA]</scope>
    <source>
        <strain evidence="2 3">JA 4570</strain>
    </source>
</reference>
<organism evidence="2 3">
    <name type="scientific">Streptomyces aurantiacus JA 4570</name>
    <dbReference type="NCBI Taxonomy" id="1286094"/>
    <lineage>
        <taxon>Bacteria</taxon>
        <taxon>Bacillati</taxon>
        <taxon>Actinomycetota</taxon>
        <taxon>Actinomycetes</taxon>
        <taxon>Kitasatosporales</taxon>
        <taxon>Streptomycetaceae</taxon>
        <taxon>Streptomyces</taxon>
        <taxon>Streptomyces aurantiacus group</taxon>
    </lineage>
</organism>
<gene>
    <name evidence="2" type="ORF">STRAU_6093</name>
</gene>
<evidence type="ECO:0000313" key="2">
    <source>
        <dbReference type="EMBL" id="EPH40878.1"/>
    </source>
</evidence>
<proteinExistence type="predicted"/>
<feature type="region of interest" description="Disordered" evidence="1">
    <location>
        <begin position="22"/>
        <end position="68"/>
    </location>
</feature>
<feature type="compositionally biased region" description="Low complexity" evidence="1">
    <location>
        <begin position="46"/>
        <end position="58"/>
    </location>
</feature>
<protein>
    <submittedName>
        <fullName evidence="2">Uncharacterized protein</fullName>
    </submittedName>
</protein>
<dbReference type="Proteomes" id="UP000014629">
    <property type="component" value="Unassembled WGS sequence"/>
</dbReference>
<evidence type="ECO:0000313" key="3">
    <source>
        <dbReference type="Proteomes" id="UP000014629"/>
    </source>
</evidence>
<evidence type="ECO:0000256" key="1">
    <source>
        <dbReference type="SAM" id="MobiDB-lite"/>
    </source>
</evidence>
<accession>S3ZCK9</accession>
<name>S3ZCK9_9ACTN</name>
<dbReference type="AlphaFoldDB" id="S3ZCK9"/>
<dbReference type="RefSeq" id="WP_016644214.1">
    <property type="nucleotide sequence ID" value="NZ_AOPZ01000361.1"/>
</dbReference>
<sequence>MSAHDFTVDPDDLDEDDLDRLAQMSEEDLTDLYEDPTPEDPLAGYARPATRAAPEATPGRGIDDLHPL</sequence>